<dbReference type="AlphaFoldDB" id="A0AAN9SVS7"/>
<proteinExistence type="predicted"/>
<keyword evidence="1" id="KW-0812">Transmembrane</keyword>
<comment type="caution">
    <text evidence="2">The sequence shown here is derived from an EMBL/GenBank/DDBJ whole genome shotgun (WGS) entry which is preliminary data.</text>
</comment>
<feature type="transmembrane region" description="Helical" evidence="1">
    <location>
        <begin position="87"/>
        <end position="107"/>
    </location>
</feature>
<dbReference type="Proteomes" id="UP001386955">
    <property type="component" value="Unassembled WGS sequence"/>
</dbReference>
<keyword evidence="1" id="KW-1133">Transmembrane helix</keyword>
<reference evidence="2 3" key="1">
    <citation type="submission" date="2024-01" db="EMBL/GenBank/DDBJ databases">
        <title>The genomes of 5 underutilized Papilionoideae crops provide insights into root nodulation and disease resistanc.</title>
        <authorList>
            <person name="Jiang F."/>
        </authorList>
    </citation>
    <scope>NUCLEOTIDE SEQUENCE [LARGE SCALE GENOMIC DNA]</scope>
    <source>
        <strain evidence="2">DUOXIRENSHENG_FW03</strain>
        <tissue evidence="2">Leaves</tissue>
    </source>
</reference>
<evidence type="ECO:0000313" key="3">
    <source>
        <dbReference type="Proteomes" id="UP001386955"/>
    </source>
</evidence>
<accession>A0AAN9SVS7</accession>
<organism evidence="2 3">
    <name type="scientific">Psophocarpus tetragonolobus</name>
    <name type="common">Winged bean</name>
    <name type="synonym">Dolichos tetragonolobus</name>
    <dbReference type="NCBI Taxonomy" id="3891"/>
    <lineage>
        <taxon>Eukaryota</taxon>
        <taxon>Viridiplantae</taxon>
        <taxon>Streptophyta</taxon>
        <taxon>Embryophyta</taxon>
        <taxon>Tracheophyta</taxon>
        <taxon>Spermatophyta</taxon>
        <taxon>Magnoliopsida</taxon>
        <taxon>eudicotyledons</taxon>
        <taxon>Gunneridae</taxon>
        <taxon>Pentapetalae</taxon>
        <taxon>rosids</taxon>
        <taxon>fabids</taxon>
        <taxon>Fabales</taxon>
        <taxon>Fabaceae</taxon>
        <taxon>Papilionoideae</taxon>
        <taxon>50 kb inversion clade</taxon>
        <taxon>NPAAA clade</taxon>
        <taxon>indigoferoid/millettioid clade</taxon>
        <taxon>Phaseoleae</taxon>
        <taxon>Psophocarpus</taxon>
    </lineage>
</organism>
<sequence length="111" mass="12244">MGREWIKERLSRFFNFPHDIEEPSQSHFAILRCLWFIAAANPRLRLRGCDLAPTHVSRVHPPHGATHCCDSVAAHLSRLRSPHGPTAALLPISLALGAAFLTVSLALRCGC</sequence>
<dbReference type="EMBL" id="JAYMYS010000002">
    <property type="protein sequence ID" value="KAK7407233.1"/>
    <property type="molecule type" value="Genomic_DNA"/>
</dbReference>
<gene>
    <name evidence="2" type="ORF">VNO78_08964</name>
</gene>
<keyword evidence="3" id="KW-1185">Reference proteome</keyword>
<keyword evidence="1" id="KW-0472">Membrane</keyword>
<evidence type="ECO:0000256" key="1">
    <source>
        <dbReference type="SAM" id="Phobius"/>
    </source>
</evidence>
<evidence type="ECO:0000313" key="2">
    <source>
        <dbReference type="EMBL" id="KAK7407233.1"/>
    </source>
</evidence>
<name>A0AAN9SVS7_PSOTE</name>
<protein>
    <submittedName>
        <fullName evidence="2">Uncharacterized protein</fullName>
    </submittedName>
</protein>